<feature type="transmembrane region" description="Helical" evidence="1">
    <location>
        <begin position="104"/>
        <end position="124"/>
    </location>
</feature>
<gene>
    <name evidence="2" type="ORF">FAZ21_07660</name>
</gene>
<accession>A0A4U0QG17</accession>
<keyword evidence="1" id="KW-0472">Membrane</keyword>
<keyword evidence="3" id="KW-1185">Reference proteome</keyword>
<dbReference type="Proteomes" id="UP000310016">
    <property type="component" value="Unassembled WGS sequence"/>
</dbReference>
<dbReference type="RefSeq" id="WP_136772679.1">
    <property type="nucleotide sequence ID" value="NZ_CP156074.1"/>
</dbReference>
<feature type="transmembrane region" description="Helical" evidence="1">
    <location>
        <begin position="71"/>
        <end position="92"/>
    </location>
</feature>
<evidence type="ECO:0000256" key="1">
    <source>
        <dbReference type="SAM" id="Phobius"/>
    </source>
</evidence>
<reference evidence="2 3" key="1">
    <citation type="submission" date="2019-04" db="EMBL/GenBank/DDBJ databases">
        <title>Chitiniphilus eburnea sp. nov., a novel chitinolytic bacterium isolated from aquaculture sludge.</title>
        <authorList>
            <person name="Sheng M."/>
        </authorList>
    </citation>
    <scope>NUCLEOTIDE SEQUENCE [LARGE SCALE GENOMIC DNA]</scope>
    <source>
        <strain evidence="2 3">HX-2-15</strain>
    </source>
</reference>
<name>A0A4U0QG17_9NEIS</name>
<sequence length="176" mass="18299">MLSELISGERARTKIAALFDSESAAANAANRVQRTAGVPVGQVQLVCPGERHFGRKLEPETRGIVRTAIRAHVTLGLAGAVLGLIVYGVLYIAGNPAVVSSPYVAAVLAAVFGLVFGLLAGGLATARPDHQAVVTPVRDAIKAGRWAVVVHPASPQQCDDALKVLHGVSNEVVRTI</sequence>
<dbReference type="EMBL" id="SUMF01000005">
    <property type="protein sequence ID" value="TJZ74824.1"/>
    <property type="molecule type" value="Genomic_DNA"/>
</dbReference>
<protein>
    <submittedName>
        <fullName evidence="2">Riboflavin biosynthesis protein RibA</fullName>
    </submittedName>
</protein>
<comment type="caution">
    <text evidence="2">The sequence shown here is derived from an EMBL/GenBank/DDBJ whole genome shotgun (WGS) entry which is preliminary data.</text>
</comment>
<keyword evidence="1" id="KW-1133">Transmembrane helix</keyword>
<organism evidence="2 3">
    <name type="scientific">Chitiniphilus eburneus</name>
    <dbReference type="NCBI Taxonomy" id="2571148"/>
    <lineage>
        <taxon>Bacteria</taxon>
        <taxon>Pseudomonadati</taxon>
        <taxon>Pseudomonadota</taxon>
        <taxon>Betaproteobacteria</taxon>
        <taxon>Neisseriales</taxon>
        <taxon>Chitinibacteraceae</taxon>
        <taxon>Chitiniphilus</taxon>
    </lineage>
</organism>
<dbReference type="OrthoDB" id="8562850at2"/>
<keyword evidence="1" id="KW-0812">Transmembrane</keyword>
<proteinExistence type="predicted"/>
<dbReference type="AlphaFoldDB" id="A0A4U0QG17"/>
<evidence type="ECO:0000313" key="3">
    <source>
        <dbReference type="Proteomes" id="UP000310016"/>
    </source>
</evidence>
<evidence type="ECO:0000313" key="2">
    <source>
        <dbReference type="EMBL" id="TJZ74824.1"/>
    </source>
</evidence>